<keyword evidence="2" id="KW-1185">Reference proteome</keyword>
<comment type="caution">
    <text evidence="1">The sequence shown here is derived from an EMBL/GenBank/DDBJ whole genome shotgun (WGS) entry which is preliminary data.</text>
</comment>
<protein>
    <submittedName>
        <fullName evidence="1">Uncharacterized protein</fullName>
    </submittedName>
</protein>
<proteinExistence type="predicted"/>
<gene>
    <name evidence="1" type="ORF">PR048_023781</name>
</gene>
<dbReference type="EMBL" id="JARBHB010000009">
    <property type="protein sequence ID" value="KAJ8875874.1"/>
    <property type="molecule type" value="Genomic_DNA"/>
</dbReference>
<evidence type="ECO:0000313" key="2">
    <source>
        <dbReference type="Proteomes" id="UP001159363"/>
    </source>
</evidence>
<accession>A0ABQ9GV81</accession>
<organism evidence="1 2">
    <name type="scientific">Dryococelus australis</name>
    <dbReference type="NCBI Taxonomy" id="614101"/>
    <lineage>
        <taxon>Eukaryota</taxon>
        <taxon>Metazoa</taxon>
        <taxon>Ecdysozoa</taxon>
        <taxon>Arthropoda</taxon>
        <taxon>Hexapoda</taxon>
        <taxon>Insecta</taxon>
        <taxon>Pterygota</taxon>
        <taxon>Neoptera</taxon>
        <taxon>Polyneoptera</taxon>
        <taxon>Phasmatodea</taxon>
        <taxon>Verophasmatodea</taxon>
        <taxon>Anareolatae</taxon>
        <taxon>Phasmatidae</taxon>
        <taxon>Eurycanthinae</taxon>
        <taxon>Dryococelus</taxon>
    </lineage>
</organism>
<evidence type="ECO:0000313" key="1">
    <source>
        <dbReference type="EMBL" id="KAJ8875874.1"/>
    </source>
</evidence>
<dbReference type="Proteomes" id="UP001159363">
    <property type="component" value="Chromosome 8"/>
</dbReference>
<name>A0ABQ9GV81_9NEOP</name>
<reference evidence="1 2" key="1">
    <citation type="submission" date="2023-02" db="EMBL/GenBank/DDBJ databases">
        <title>LHISI_Scaffold_Assembly.</title>
        <authorList>
            <person name="Stuart O.P."/>
            <person name="Cleave R."/>
            <person name="Magrath M.J.L."/>
            <person name="Mikheyev A.S."/>
        </authorList>
    </citation>
    <scope>NUCLEOTIDE SEQUENCE [LARGE SCALE GENOMIC DNA]</scope>
    <source>
        <strain evidence="1">Daus_M_001</strain>
        <tissue evidence="1">Leg muscle</tissue>
    </source>
</reference>
<sequence length="503" mass="57284">MQILLLASQVNYQALICCWPVTPFCFLAWDGWRSRDKLLFHFCTLWEYSDEKQVRSPARERHLTLVRCSRQRTRVEMQFLSQGLPAAYRPRATRHRVRLQQLQDTYHPFFTEESSHTLQLISQILLSFLPQRYFSYNAPSNNSQSCSVERFRSMKIGQQWNSRGEGIKSVPRKPAYQRKRSLGHPYARIRLIKSGIEPGSPWREVSSFSTTLHTYFKYKKSFFLITQPEKFGEFDDLQDKLYSLMYKYADVNCALIVCCHSGSRRLGHRSPGGVKHHSDNWASSVTEYIRAQRRKGEAGLASDWLLQAAEGSLLAGLLAAWLGLAAAVLTRARIGFPLTSRVTVWALQQFVSQVRVPAEPEECSVAHSRYTSLRQRVLLETGPDVRTCVSGERCGEDVGKRNCTDILVGRFRKTRGKRTKDWRIGNGTPILPGASPARPGHTNHSLFGRGHNLVMDRLTVPCVVRIVTTRVNPSDPGRACSMMPIFHIKGGKPSCRRMTRLPG</sequence>